<comment type="similarity">
    <text evidence="3 9">Belongs to the nonaspanin (TM9SF) (TC 9.A.2) family.</text>
</comment>
<sequence length="621" mass="70938">MILVFLLLITLIYGFNVGFSPNYYQFGDKVDLLTNKIESDKTQLPYSYHKLPFVCPPMDGAKPVHLSLGEIVKGDRIWQSGYELKFGVDTPCNRLCDLRASERGISRADQLIKDGYVIHWLIDGLPGATTFESSNQRNKYYAAGFPLGFVNQGISYIYNHVMLVIRYHREKQGNVIVGFEVYPKSVINEECPGSSKDFQNFALKYRNDKQGNLIKEKTLIPYTYSVYWREDKSIDYESRWDLYYENDSGHVHIHWISFINSLILIALGSLIVSIVLIKVLKKDIKSPATLPINKEEPSWKNLINEGNSSPPGVLYLTILVSGGIQVLITAIGIVTLLTLPYHQSAFALSIICFILSGLISSYIGMVLHKVFNNDNLNQPYDNFKSIILSLCFTAAIPVAIFLFILILNFFVWFKEASTALPFGTIIVFILIFILIQCPFGIIAGTYGNKKKFDVKSQPSEKSKSILSFRQTISTYFKRVVVYGLIPFGIVYVELLFIFNSVWLEKTTFYYMYGFLFITTIMLIIIIMQSSIISIYISLVIYNDPNWYWLSFQVGSSIGWYIYIYSIYYFFKYLNVDDFVSILLYFSYMGIASFLIGVAGGAIGVLTGLIFIRRIYRAIKLE</sequence>
<feature type="transmembrane region" description="Helical" evidence="9">
    <location>
        <begin position="582"/>
        <end position="611"/>
    </location>
</feature>
<gene>
    <name evidence="10" type="ORF">CANVERA_P0207</name>
</gene>
<evidence type="ECO:0000256" key="2">
    <source>
        <dbReference type="ARBA" id="ARBA00004555"/>
    </source>
</evidence>
<evidence type="ECO:0000256" key="1">
    <source>
        <dbReference type="ARBA" id="ARBA00004141"/>
    </source>
</evidence>
<evidence type="ECO:0000256" key="4">
    <source>
        <dbReference type="ARBA" id="ARBA00022692"/>
    </source>
</evidence>
<keyword evidence="8 9" id="KW-0472">Membrane</keyword>
<protein>
    <recommendedName>
        <fullName evidence="9">Transmembrane 9 superfamily member</fullName>
    </recommendedName>
</protein>
<evidence type="ECO:0000313" key="11">
    <source>
        <dbReference type="Proteomes" id="UP001152885"/>
    </source>
</evidence>
<dbReference type="GO" id="GO:0005794">
    <property type="term" value="C:Golgi apparatus"/>
    <property type="evidence" value="ECO:0007669"/>
    <property type="project" value="UniProtKB-SubCell"/>
</dbReference>
<dbReference type="Proteomes" id="UP001152885">
    <property type="component" value="Unassembled WGS sequence"/>
</dbReference>
<feature type="transmembrane region" description="Helical" evidence="9">
    <location>
        <begin position="386"/>
        <end position="413"/>
    </location>
</feature>
<evidence type="ECO:0000256" key="5">
    <source>
        <dbReference type="ARBA" id="ARBA00022729"/>
    </source>
</evidence>
<dbReference type="OrthoDB" id="1666796at2759"/>
<dbReference type="Pfam" id="PF02990">
    <property type="entry name" value="EMP70"/>
    <property type="match status" value="1"/>
</dbReference>
<dbReference type="GO" id="GO:0072657">
    <property type="term" value="P:protein localization to membrane"/>
    <property type="evidence" value="ECO:0007669"/>
    <property type="project" value="TreeGrafter"/>
</dbReference>
<dbReference type="PANTHER" id="PTHR10766">
    <property type="entry name" value="TRANSMEMBRANE 9 SUPERFAMILY PROTEIN"/>
    <property type="match status" value="1"/>
</dbReference>
<evidence type="ECO:0000256" key="8">
    <source>
        <dbReference type="ARBA" id="ARBA00023136"/>
    </source>
</evidence>
<feature type="transmembrane region" description="Helical" evidence="9">
    <location>
        <begin position="479"/>
        <end position="503"/>
    </location>
</feature>
<keyword evidence="4 9" id="KW-0812">Transmembrane</keyword>
<accession>A0A9W4TQA2</accession>
<evidence type="ECO:0000256" key="6">
    <source>
        <dbReference type="ARBA" id="ARBA00022989"/>
    </source>
</evidence>
<keyword evidence="5" id="KW-0732">Signal</keyword>
<organism evidence="10 11">
    <name type="scientific">Candida verbasci</name>
    <dbReference type="NCBI Taxonomy" id="1227364"/>
    <lineage>
        <taxon>Eukaryota</taxon>
        <taxon>Fungi</taxon>
        <taxon>Dikarya</taxon>
        <taxon>Ascomycota</taxon>
        <taxon>Saccharomycotina</taxon>
        <taxon>Pichiomycetes</taxon>
        <taxon>Debaryomycetaceae</taxon>
        <taxon>Candida/Lodderomyces clade</taxon>
        <taxon>Candida</taxon>
    </lineage>
</organism>
<dbReference type="InterPro" id="IPR004240">
    <property type="entry name" value="EMP70"/>
</dbReference>
<comment type="subcellular location">
    <subcellularLocation>
        <location evidence="2">Golgi apparatus</location>
    </subcellularLocation>
    <subcellularLocation>
        <location evidence="1">Membrane</location>
        <topology evidence="1">Multi-pass membrane protein</topology>
    </subcellularLocation>
</comment>
<feature type="transmembrane region" description="Helical" evidence="9">
    <location>
        <begin position="509"/>
        <end position="536"/>
    </location>
</feature>
<name>A0A9W4TQA2_9ASCO</name>
<evidence type="ECO:0000313" key="10">
    <source>
        <dbReference type="EMBL" id="CAI5755691.1"/>
    </source>
</evidence>
<evidence type="ECO:0000256" key="9">
    <source>
        <dbReference type="RuleBase" id="RU363079"/>
    </source>
</evidence>
<dbReference type="AlphaFoldDB" id="A0A9W4TQA2"/>
<feature type="transmembrane region" description="Helical" evidence="9">
    <location>
        <begin position="548"/>
        <end position="570"/>
    </location>
</feature>
<keyword evidence="6 9" id="KW-1133">Transmembrane helix</keyword>
<dbReference type="GO" id="GO:0016020">
    <property type="term" value="C:membrane"/>
    <property type="evidence" value="ECO:0007669"/>
    <property type="project" value="UniProtKB-SubCell"/>
</dbReference>
<feature type="transmembrane region" description="Helical" evidence="9">
    <location>
        <begin position="345"/>
        <end position="365"/>
    </location>
</feature>
<dbReference type="PANTHER" id="PTHR10766:SF55">
    <property type="entry name" value="TRANSMEMBRANE 9 SUPERFAMILY MEMBER 4"/>
    <property type="match status" value="1"/>
</dbReference>
<comment type="caution">
    <text evidence="10">The sequence shown here is derived from an EMBL/GenBank/DDBJ whole genome shotgun (WGS) entry which is preliminary data.</text>
</comment>
<feature type="transmembrane region" description="Helical" evidence="9">
    <location>
        <begin position="313"/>
        <end position="339"/>
    </location>
</feature>
<feature type="transmembrane region" description="Helical" evidence="9">
    <location>
        <begin position="419"/>
        <end position="446"/>
    </location>
</feature>
<keyword evidence="7" id="KW-0333">Golgi apparatus</keyword>
<proteinExistence type="inferred from homology"/>
<feature type="transmembrane region" description="Helical" evidence="9">
    <location>
        <begin position="255"/>
        <end position="277"/>
    </location>
</feature>
<evidence type="ECO:0000256" key="3">
    <source>
        <dbReference type="ARBA" id="ARBA00005227"/>
    </source>
</evidence>
<dbReference type="EMBL" id="CANTUO010000001">
    <property type="protein sequence ID" value="CAI5755691.1"/>
    <property type="molecule type" value="Genomic_DNA"/>
</dbReference>
<reference evidence="10" key="1">
    <citation type="submission" date="2022-12" db="EMBL/GenBank/DDBJ databases">
        <authorList>
            <person name="Brejova B."/>
        </authorList>
    </citation>
    <scope>NUCLEOTIDE SEQUENCE</scope>
</reference>
<evidence type="ECO:0000256" key="7">
    <source>
        <dbReference type="ARBA" id="ARBA00023034"/>
    </source>
</evidence>
<keyword evidence="11" id="KW-1185">Reference proteome</keyword>